<keyword evidence="1" id="KW-0472">Membrane</keyword>
<reference evidence="2 3" key="1">
    <citation type="submission" date="2023-12" db="EMBL/GenBank/DDBJ databases">
        <title>Description of Novel Strain Fulvimarina sp. 2208YS6-2-32 isolated from Uroteuthis (Photololigo) edulis.</title>
        <authorList>
            <person name="Park J.-S."/>
        </authorList>
    </citation>
    <scope>NUCLEOTIDE SEQUENCE [LARGE SCALE GENOMIC DNA]</scope>
    <source>
        <strain evidence="2 3">2208YS6-2-32</strain>
    </source>
</reference>
<organism evidence="2 3">
    <name type="scientific">Fulvimarina uroteuthidis</name>
    <dbReference type="NCBI Taxonomy" id="3098149"/>
    <lineage>
        <taxon>Bacteria</taxon>
        <taxon>Pseudomonadati</taxon>
        <taxon>Pseudomonadota</taxon>
        <taxon>Alphaproteobacteria</taxon>
        <taxon>Hyphomicrobiales</taxon>
        <taxon>Aurantimonadaceae</taxon>
        <taxon>Fulvimarina</taxon>
    </lineage>
</organism>
<comment type="caution">
    <text evidence="2">The sequence shown here is derived from an EMBL/GenBank/DDBJ whole genome shotgun (WGS) entry which is preliminary data.</text>
</comment>
<protein>
    <submittedName>
        <fullName evidence="2">Uncharacterized protein</fullName>
    </submittedName>
</protein>
<keyword evidence="1" id="KW-1133">Transmembrane helix</keyword>
<evidence type="ECO:0000313" key="3">
    <source>
        <dbReference type="Proteomes" id="UP001294412"/>
    </source>
</evidence>
<feature type="transmembrane region" description="Helical" evidence="1">
    <location>
        <begin position="65"/>
        <end position="84"/>
    </location>
</feature>
<proteinExistence type="predicted"/>
<keyword evidence="1" id="KW-0812">Transmembrane</keyword>
<gene>
    <name evidence="2" type="ORF">U0C82_07415</name>
</gene>
<evidence type="ECO:0000313" key="2">
    <source>
        <dbReference type="EMBL" id="MDY8108969.1"/>
    </source>
</evidence>
<evidence type="ECO:0000256" key="1">
    <source>
        <dbReference type="SAM" id="Phobius"/>
    </source>
</evidence>
<name>A0ABU5I2C4_9HYPH</name>
<accession>A0ABU5I2C4</accession>
<dbReference type="EMBL" id="JAXLPB010000002">
    <property type="protein sequence ID" value="MDY8108969.1"/>
    <property type="molecule type" value="Genomic_DNA"/>
</dbReference>
<keyword evidence="3" id="KW-1185">Reference proteome</keyword>
<dbReference type="Proteomes" id="UP001294412">
    <property type="component" value="Unassembled WGS sequence"/>
</dbReference>
<sequence>MQFILHFLRLLGTLCLAIATVFAVGDIARYVADDIVRMATIAEIAQMTGIGAGLFAGGSATAGVVGGWPFALSVAVLGMVLTLLGRKRRRIGRT</sequence>
<dbReference type="RefSeq" id="WP_322186432.1">
    <property type="nucleotide sequence ID" value="NZ_JAXLPB010000002.1"/>
</dbReference>